<dbReference type="EMBL" id="AZBU02000009">
    <property type="protein sequence ID" value="TKR64440.1"/>
    <property type="molecule type" value="Genomic_DNA"/>
</dbReference>
<keyword evidence="4" id="KW-1185">Reference proteome</keyword>
<gene>
    <name evidence="3" type="ORF">L596_024968</name>
</gene>
<feature type="signal peptide" evidence="2">
    <location>
        <begin position="1"/>
        <end position="17"/>
    </location>
</feature>
<dbReference type="Proteomes" id="UP000298663">
    <property type="component" value="Unassembled WGS sequence"/>
</dbReference>
<sequence length="196" mass="22018">MMDRLLFFALLLSVSYASPASGPCRTEPCPQLYCTDNLNNNVSCGKDDWCLLRFVNGTVTPLGCYSQSRNSTADVKEQFMCNFTFNCNDPKHLKDLKSESKEENKEVLDFLAYLVKHQINANVKFGDINFNMIQNNNTPKNENTVNNYVQRAPETTTLTPQTPREPASQQQGSQEPNRAHVILPAFTLVTAILAAF</sequence>
<feature type="chain" id="PRO_5020768037" evidence="2">
    <location>
        <begin position="18"/>
        <end position="196"/>
    </location>
</feature>
<reference evidence="3 4" key="2">
    <citation type="journal article" date="2019" name="G3 (Bethesda)">
        <title>Hybrid Assembly of the Genome of the Entomopathogenic Nematode Steinernema carpocapsae Identifies the X-Chromosome.</title>
        <authorList>
            <person name="Serra L."/>
            <person name="Macchietto M."/>
            <person name="Macias-Munoz A."/>
            <person name="McGill C.J."/>
            <person name="Rodriguez I.M."/>
            <person name="Rodriguez B."/>
            <person name="Murad R."/>
            <person name="Mortazavi A."/>
        </authorList>
    </citation>
    <scope>NUCLEOTIDE SEQUENCE [LARGE SCALE GENOMIC DNA]</scope>
    <source>
        <strain evidence="3 4">ALL</strain>
    </source>
</reference>
<feature type="region of interest" description="Disordered" evidence="1">
    <location>
        <begin position="155"/>
        <end position="177"/>
    </location>
</feature>
<organism evidence="3 4">
    <name type="scientific">Steinernema carpocapsae</name>
    <name type="common">Entomopathogenic nematode</name>
    <dbReference type="NCBI Taxonomy" id="34508"/>
    <lineage>
        <taxon>Eukaryota</taxon>
        <taxon>Metazoa</taxon>
        <taxon>Ecdysozoa</taxon>
        <taxon>Nematoda</taxon>
        <taxon>Chromadorea</taxon>
        <taxon>Rhabditida</taxon>
        <taxon>Tylenchina</taxon>
        <taxon>Panagrolaimomorpha</taxon>
        <taxon>Strongyloidoidea</taxon>
        <taxon>Steinernematidae</taxon>
        <taxon>Steinernema</taxon>
    </lineage>
</organism>
<evidence type="ECO:0000256" key="1">
    <source>
        <dbReference type="SAM" id="MobiDB-lite"/>
    </source>
</evidence>
<dbReference type="AlphaFoldDB" id="A0A4U5M6E7"/>
<keyword evidence="2" id="KW-0732">Signal</keyword>
<proteinExistence type="predicted"/>
<protein>
    <submittedName>
        <fullName evidence="3">Uncharacterized protein</fullName>
    </submittedName>
</protein>
<accession>A0A4U5M6E7</accession>
<evidence type="ECO:0000313" key="3">
    <source>
        <dbReference type="EMBL" id="TKR64440.1"/>
    </source>
</evidence>
<evidence type="ECO:0000256" key="2">
    <source>
        <dbReference type="SAM" id="SignalP"/>
    </source>
</evidence>
<evidence type="ECO:0000313" key="4">
    <source>
        <dbReference type="Proteomes" id="UP000298663"/>
    </source>
</evidence>
<feature type="compositionally biased region" description="Polar residues" evidence="1">
    <location>
        <begin position="155"/>
        <end position="176"/>
    </location>
</feature>
<name>A0A4U5M6E7_STECR</name>
<reference evidence="3 4" key="1">
    <citation type="journal article" date="2015" name="Genome Biol.">
        <title>Comparative genomics of Steinernema reveals deeply conserved gene regulatory networks.</title>
        <authorList>
            <person name="Dillman A.R."/>
            <person name="Macchietto M."/>
            <person name="Porter C.F."/>
            <person name="Rogers A."/>
            <person name="Williams B."/>
            <person name="Antoshechkin I."/>
            <person name="Lee M.M."/>
            <person name="Goodwin Z."/>
            <person name="Lu X."/>
            <person name="Lewis E.E."/>
            <person name="Goodrich-Blair H."/>
            <person name="Stock S.P."/>
            <person name="Adams B.J."/>
            <person name="Sternberg P.W."/>
            <person name="Mortazavi A."/>
        </authorList>
    </citation>
    <scope>NUCLEOTIDE SEQUENCE [LARGE SCALE GENOMIC DNA]</scope>
    <source>
        <strain evidence="3 4">ALL</strain>
    </source>
</reference>
<comment type="caution">
    <text evidence="3">The sequence shown here is derived from an EMBL/GenBank/DDBJ whole genome shotgun (WGS) entry which is preliminary data.</text>
</comment>